<feature type="compositionally biased region" description="Basic and acidic residues" evidence="2">
    <location>
        <begin position="261"/>
        <end position="272"/>
    </location>
</feature>
<dbReference type="SMART" id="SM00360">
    <property type="entry name" value="RRM"/>
    <property type="match status" value="1"/>
</dbReference>
<evidence type="ECO:0000256" key="2">
    <source>
        <dbReference type="SAM" id="MobiDB-lite"/>
    </source>
</evidence>
<evidence type="ECO:0000313" key="4">
    <source>
        <dbReference type="EMBL" id="SJL08264.1"/>
    </source>
</evidence>
<evidence type="ECO:0000256" key="1">
    <source>
        <dbReference type="PROSITE-ProRule" id="PRU00176"/>
    </source>
</evidence>
<name>A0A284RHN0_ARMOS</name>
<dbReference type="OrthoDB" id="3265210at2759"/>
<keyword evidence="1" id="KW-0694">RNA-binding</keyword>
<proteinExistence type="predicted"/>
<protein>
    <recommendedName>
        <fullName evidence="3">RRM domain-containing protein</fullName>
    </recommendedName>
</protein>
<dbReference type="OMA" id="CTKHIVI"/>
<dbReference type="EMBL" id="FUEG01000009">
    <property type="protein sequence ID" value="SJL08264.1"/>
    <property type="molecule type" value="Genomic_DNA"/>
</dbReference>
<dbReference type="CDD" id="cd00590">
    <property type="entry name" value="RRM_SF"/>
    <property type="match status" value="1"/>
</dbReference>
<feature type="compositionally biased region" description="Basic and acidic residues" evidence="2">
    <location>
        <begin position="405"/>
        <end position="512"/>
    </location>
</feature>
<keyword evidence="5" id="KW-1185">Reference proteome</keyword>
<feature type="domain" description="RRM" evidence="3">
    <location>
        <begin position="178"/>
        <end position="254"/>
    </location>
</feature>
<dbReference type="Pfam" id="PF00076">
    <property type="entry name" value="RRM_1"/>
    <property type="match status" value="1"/>
</dbReference>
<reference evidence="5" key="1">
    <citation type="journal article" date="2017" name="Nat. Ecol. Evol.">
        <title>Genome expansion and lineage-specific genetic innovations in the forest pathogenic fungi Armillaria.</title>
        <authorList>
            <person name="Sipos G."/>
            <person name="Prasanna A.N."/>
            <person name="Walter M.C."/>
            <person name="O'Connor E."/>
            <person name="Balint B."/>
            <person name="Krizsan K."/>
            <person name="Kiss B."/>
            <person name="Hess J."/>
            <person name="Varga T."/>
            <person name="Slot J."/>
            <person name="Riley R."/>
            <person name="Boka B."/>
            <person name="Rigling D."/>
            <person name="Barry K."/>
            <person name="Lee J."/>
            <person name="Mihaltcheva S."/>
            <person name="LaButti K."/>
            <person name="Lipzen A."/>
            <person name="Waldron R."/>
            <person name="Moloney N.M."/>
            <person name="Sperisen C."/>
            <person name="Kredics L."/>
            <person name="Vagvoelgyi C."/>
            <person name="Patrignani A."/>
            <person name="Fitzpatrick D."/>
            <person name="Nagy I."/>
            <person name="Doyle S."/>
            <person name="Anderson J.B."/>
            <person name="Grigoriev I.V."/>
            <person name="Gueldener U."/>
            <person name="Muensterkoetter M."/>
            <person name="Nagy L.G."/>
        </authorList>
    </citation>
    <scope>NUCLEOTIDE SEQUENCE [LARGE SCALE GENOMIC DNA]</scope>
    <source>
        <strain evidence="5">C18/9</strain>
    </source>
</reference>
<dbReference type="STRING" id="47428.A0A284RHN0"/>
<feature type="region of interest" description="Disordered" evidence="2">
    <location>
        <begin position="261"/>
        <end position="291"/>
    </location>
</feature>
<sequence length="661" mass="76194">MAAHLKKSVWFIPNIPSSTTASDILRAFHQVSETGWDIDVSVKPYRKRAGSANDTLTRFFARVKFKFPVPGAGLTEKALVTMHQQISIPGSDTLVAFSINPDGAPFPSQGGIPRLVKGLPQGYTAGQLYDLLRLKTSVASIRVHVDFTSVWFHKEEDIVESVPLENGGKLTFQAYDPLMLFCAGLPHGTDETMLRNALVDCEGIKDISIRRKNRRGLPFAFVSFGTADQAFIAKKQLHGTTVNFKKISVLYKEYKEVPVKEQKRTDGGKEAELPPSPEVPTAKVQQTPTTSDAGACTKHIVIDGKISDQWIEIWKNEADTSKTQLVEARGRVVVVEEQLQLLKAERDQKLAEIQSLKEQNLKLKEVQEDNAKLQMEINDLKRKLELSESRKKILEMQADAPMWQEAKKKREAAEKKAEAERKRKAELEESKRKVREIQEAEARRKKAEEAAKKKEQERKEREQREEQKRKKEAEAQRKKEEEAAKKREQERKEREEREEQERKQEQARREREWREATIKERARLKRRAHSLWGLREWSNTRALERVQTLMDEFETTKFSESQPATFEIIPWPVLTDPLLLKVEHIDWAGVEEFFAMARVELTVAEYKKMVEKLHKMFHPDRWRARAILKTVFDEFLSHTLEEAGNTVSQAMTPLWRASKAL</sequence>
<dbReference type="Proteomes" id="UP000219338">
    <property type="component" value="Unassembled WGS sequence"/>
</dbReference>
<evidence type="ECO:0000259" key="3">
    <source>
        <dbReference type="PROSITE" id="PS50102"/>
    </source>
</evidence>
<dbReference type="AlphaFoldDB" id="A0A284RHN0"/>
<dbReference type="InterPro" id="IPR035979">
    <property type="entry name" value="RBD_domain_sf"/>
</dbReference>
<dbReference type="SUPFAM" id="SSF54928">
    <property type="entry name" value="RNA-binding domain, RBD"/>
    <property type="match status" value="1"/>
</dbReference>
<dbReference type="GO" id="GO:0003723">
    <property type="term" value="F:RNA binding"/>
    <property type="evidence" value="ECO:0007669"/>
    <property type="project" value="UniProtKB-UniRule"/>
</dbReference>
<evidence type="ECO:0000313" key="5">
    <source>
        <dbReference type="Proteomes" id="UP000219338"/>
    </source>
</evidence>
<organism evidence="4 5">
    <name type="scientific">Armillaria ostoyae</name>
    <name type="common">Armillaria root rot fungus</name>
    <dbReference type="NCBI Taxonomy" id="47428"/>
    <lineage>
        <taxon>Eukaryota</taxon>
        <taxon>Fungi</taxon>
        <taxon>Dikarya</taxon>
        <taxon>Basidiomycota</taxon>
        <taxon>Agaricomycotina</taxon>
        <taxon>Agaricomycetes</taxon>
        <taxon>Agaricomycetidae</taxon>
        <taxon>Agaricales</taxon>
        <taxon>Marasmiineae</taxon>
        <taxon>Physalacriaceae</taxon>
        <taxon>Armillaria</taxon>
    </lineage>
</organism>
<dbReference type="InterPro" id="IPR000504">
    <property type="entry name" value="RRM_dom"/>
</dbReference>
<dbReference type="PROSITE" id="PS50102">
    <property type="entry name" value="RRM"/>
    <property type="match status" value="1"/>
</dbReference>
<gene>
    <name evidence="4" type="ORF">ARMOST_11627</name>
</gene>
<accession>A0A284RHN0</accession>
<dbReference type="InterPro" id="IPR012677">
    <property type="entry name" value="Nucleotide-bd_a/b_plait_sf"/>
</dbReference>
<dbReference type="Gene3D" id="3.30.70.330">
    <property type="match status" value="1"/>
</dbReference>
<feature type="region of interest" description="Disordered" evidence="2">
    <location>
        <begin position="404"/>
        <end position="512"/>
    </location>
</feature>